<reference evidence="1 2" key="1">
    <citation type="journal article" date="2013" name="Proc. Natl. Acad. Sci. U.S.A.">
        <title>Fine-scale variation in meiotic recombination in Mimulus inferred from population shotgun sequencing.</title>
        <authorList>
            <person name="Hellsten U."/>
            <person name="Wright K.M."/>
            <person name="Jenkins J."/>
            <person name="Shu S."/>
            <person name="Yuan Y."/>
            <person name="Wessler S.R."/>
            <person name="Schmutz J."/>
            <person name="Willis J.H."/>
            <person name="Rokhsar D.S."/>
        </authorList>
    </citation>
    <scope>NUCLEOTIDE SEQUENCE [LARGE SCALE GENOMIC DNA]</scope>
    <source>
        <strain evidence="2">cv. DUN x IM62</strain>
    </source>
</reference>
<keyword evidence="2" id="KW-1185">Reference proteome</keyword>
<dbReference type="EMBL" id="KI632182">
    <property type="protein sequence ID" value="EYU23015.1"/>
    <property type="molecule type" value="Genomic_DNA"/>
</dbReference>
<gene>
    <name evidence="1" type="ORF">MIMGU_mgv1a0192721mg</name>
</gene>
<protein>
    <submittedName>
        <fullName evidence="1">Uncharacterized protein</fullName>
    </submittedName>
</protein>
<sequence>MAPILLHGDLHATICEIDRVQIGAFTKYFLK</sequence>
<feature type="non-terminal residue" evidence="1">
    <location>
        <position position="31"/>
    </location>
</feature>
<proteinExistence type="predicted"/>
<dbReference type="Proteomes" id="UP000030748">
    <property type="component" value="Unassembled WGS sequence"/>
</dbReference>
<name>A0A022Q958_ERYGU</name>
<evidence type="ECO:0000313" key="2">
    <source>
        <dbReference type="Proteomes" id="UP000030748"/>
    </source>
</evidence>
<accession>A0A022Q958</accession>
<dbReference type="AlphaFoldDB" id="A0A022Q958"/>
<organism evidence="1 2">
    <name type="scientific">Erythranthe guttata</name>
    <name type="common">Yellow monkey flower</name>
    <name type="synonym">Mimulus guttatus</name>
    <dbReference type="NCBI Taxonomy" id="4155"/>
    <lineage>
        <taxon>Eukaryota</taxon>
        <taxon>Viridiplantae</taxon>
        <taxon>Streptophyta</taxon>
        <taxon>Embryophyta</taxon>
        <taxon>Tracheophyta</taxon>
        <taxon>Spermatophyta</taxon>
        <taxon>Magnoliopsida</taxon>
        <taxon>eudicotyledons</taxon>
        <taxon>Gunneridae</taxon>
        <taxon>Pentapetalae</taxon>
        <taxon>asterids</taxon>
        <taxon>lamiids</taxon>
        <taxon>Lamiales</taxon>
        <taxon>Phrymaceae</taxon>
        <taxon>Erythranthe</taxon>
    </lineage>
</organism>
<evidence type="ECO:0000313" key="1">
    <source>
        <dbReference type="EMBL" id="EYU23015.1"/>
    </source>
</evidence>